<evidence type="ECO:0000256" key="1">
    <source>
        <dbReference type="ARBA" id="ARBA00022737"/>
    </source>
</evidence>
<dbReference type="FunFam" id="1.10.238.10:FF:000178">
    <property type="entry name" value="Calmodulin-2 A"/>
    <property type="match status" value="1"/>
</dbReference>
<keyword evidence="4" id="KW-1185">Reference proteome</keyword>
<proteinExistence type="predicted"/>
<dbReference type="KEGG" id="spu:115919094"/>
<dbReference type="PROSITE" id="PS50222">
    <property type="entry name" value="EF_HAND_2"/>
    <property type="match status" value="2"/>
</dbReference>
<dbReference type="SMART" id="SM00054">
    <property type="entry name" value="EFh"/>
    <property type="match status" value="2"/>
</dbReference>
<accession>A0A7M7PTW9</accession>
<dbReference type="AlphaFoldDB" id="A0A7M7PTW9"/>
<dbReference type="RefSeq" id="XP_030855475.1">
    <property type="nucleotide sequence ID" value="XM_030999615.1"/>
</dbReference>
<dbReference type="GeneID" id="115919094"/>
<name>A0A7M7PTW9_STRPU</name>
<dbReference type="GeneID" id="578744"/>
<dbReference type="OrthoDB" id="10260307at2759"/>
<organism evidence="3 4">
    <name type="scientific">Strongylocentrotus purpuratus</name>
    <name type="common">Purple sea urchin</name>
    <dbReference type="NCBI Taxonomy" id="7668"/>
    <lineage>
        <taxon>Eukaryota</taxon>
        <taxon>Metazoa</taxon>
        <taxon>Echinodermata</taxon>
        <taxon>Eleutherozoa</taxon>
        <taxon>Echinozoa</taxon>
        <taxon>Echinoidea</taxon>
        <taxon>Euechinoidea</taxon>
        <taxon>Echinacea</taxon>
        <taxon>Camarodonta</taxon>
        <taxon>Echinidea</taxon>
        <taxon>Strongylocentrotidae</taxon>
        <taxon>Strongylocentrotus</taxon>
    </lineage>
</organism>
<dbReference type="RefSeq" id="XP_030855282.1">
    <property type="nucleotide sequence ID" value="XM_030999422.1"/>
</dbReference>
<reference evidence="4" key="1">
    <citation type="submission" date="2015-02" db="EMBL/GenBank/DDBJ databases">
        <title>Genome sequencing for Strongylocentrotus purpuratus.</title>
        <authorList>
            <person name="Murali S."/>
            <person name="Liu Y."/>
            <person name="Vee V."/>
            <person name="English A."/>
            <person name="Wang M."/>
            <person name="Skinner E."/>
            <person name="Han Y."/>
            <person name="Muzny D.M."/>
            <person name="Worley K.C."/>
            <person name="Gibbs R.A."/>
        </authorList>
    </citation>
    <scope>NUCLEOTIDE SEQUENCE</scope>
</reference>
<dbReference type="Gene3D" id="1.10.238.10">
    <property type="entry name" value="EF-hand"/>
    <property type="match status" value="2"/>
</dbReference>
<dbReference type="PANTHER" id="PTHR46763:SF1">
    <property type="entry name" value="DYNEIN REGULATORY COMPLEX PROTEIN 8"/>
    <property type="match status" value="1"/>
</dbReference>
<dbReference type="SUPFAM" id="SSF47473">
    <property type="entry name" value="EF-hand"/>
    <property type="match status" value="1"/>
</dbReference>
<protein>
    <recommendedName>
        <fullName evidence="2">EF-hand domain-containing protein</fullName>
    </recommendedName>
</protein>
<keyword evidence="1" id="KW-0677">Repeat</keyword>
<dbReference type="InterPro" id="IPR002048">
    <property type="entry name" value="EF_hand_dom"/>
</dbReference>
<evidence type="ECO:0000313" key="4">
    <source>
        <dbReference type="Proteomes" id="UP000007110"/>
    </source>
</evidence>
<dbReference type="PANTHER" id="PTHR46763">
    <property type="entry name" value="DYNEIN REGULATORY COMPLEX PROTEIN 8"/>
    <property type="match status" value="1"/>
</dbReference>
<evidence type="ECO:0000259" key="2">
    <source>
        <dbReference type="PROSITE" id="PS50222"/>
    </source>
</evidence>
<dbReference type="KEGG" id="spu:578744"/>
<reference evidence="3" key="2">
    <citation type="submission" date="2021-01" db="UniProtKB">
        <authorList>
            <consortium name="EnsemblMetazoa"/>
        </authorList>
    </citation>
    <scope>IDENTIFICATION</scope>
</reference>
<dbReference type="EnsemblMetazoa" id="XM_030999615">
    <property type="protein sequence ID" value="XP_030855475"/>
    <property type="gene ID" value="LOC115919094"/>
</dbReference>
<dbReference type="GO" id="GO:0043226">
    <property type="term" value="C:organelle"/>
    <property type="evidence" value="ECO:0007669"/>
    <property type="project" value="UniProtKB-ARBA"/>
</dbReference>
<feature type="domain" description="EF-hand" evidence="2">
    <location>
        <begin position="94"/>
        <end position="129"/>
    </location>
</feature>
<dbReference type="GO" id="GO:0005509">
    <property type="term" value="F:calcium ion binding"/>
    <property type="evidence" value="ECO:0007669"/>
    <property type="project" value="InterPro"/>
</dbReference>
<dbReference type="Proteomes" id="UP000007110">
    <property type="component" value="Unassembled WGS sequence"/>
</dbReference>
<dbReference type="Pfam" id="PF13499">
    <property type="entry name" value="EF-hand_7"/>
    <property type="match status" value="1"/>
</dbReference>
<evidence type="ECO:0000313" key="3">
    <source>
        <dbReference type="EnsemblMetazoa" id="XP_030855475"/>
    </source>
</evidence>
<dbReference type="OMA" id="MTKEGEP"/>
<feature type="domain" description="EF-hand" evidence="2">
    <location>
        <begin position="16"/>
        <end position="51"/>
    </location>
</feature>
<dbReference type="InParanoid" id="A0A7M7PTW9"/>
<sequence>MAQAEEKESAESLLADIQKKITDAFDIFDHESNKTVDVREIGTIIRSLGCCPSEGELHDLLSEMEEEEATGYIKYDRYKPVMREVLMERKFKPCPEDQLVKAFEVLDVEKKGHLTVEEMTKLMSEEGEPFTQEELEEMLSAAVDPEKGHVLYKDYASMMTLDAEM</sequence>
<dbReference type="EnsemblMetazoa" id="XM_030999422">
    <property type="protein sequence ID" value="XP_030855282"/>
    <property type="gene ID" value="LOC578744"/>
</dbReference>
<dbReference type="InterPro" id="IPR011992">
    <property type="entry name" value="EF-hand-dom_pair"/>
</dbReference>